<protein>
    <recommendedName>
        <fullName evidence="1">GH15-like domain-containing protein</fullName>
    </recommendedName>
</protein>
<dbReference type="EMBL" id="JAFLHG010000008">
    <property type="protein sequence ID" value="MBT8798464.1"/>
    <property type="molecule type" value="Genomic_DNA"/>
</dbReference>
<dbReference type="Gene3D" id="1.50.10.10">
    <property type="match status" value="1"/>
</dbReference>
<dbReference type="InterPro" id="IPR008928">
    <property type="entry name" value="6-hairpin_glycosidase_sf"/>
</dbReference>
<dbReference type="RefSeq" id="WP_215487691.1">
    <property type="nucleotide sequence ID" value="NZ_BAAAPJ010000006.1"/>
</dbReference>
<dbReference type="Pfam" id="PF00723">
    <property type="entry name" value="Glyco_hydro_15"/>
    <property type="match status" value="1"/>
</dbReference>
<keyword evidence="3" id="KW-1185">Reference proteome</keyword>
<accession>A0ABS5XVC3</accession>
<feature type="domain" description="GH15-like" evidence="1">
    <location>
        <begin position="26"/>
        <end position="239"/>
    </location>
</feature>
<sequence>MATRALTQDDIQRLADHSLCVITDLQTAEGAYPASPTFSAYVGYSWLRDGSFIADGASLAGATLSATRFFDWCARTLEGRADQIRTIVQQSDEGTPPSGDHMLPARFTFAGEDGTDDWWDFQLDGYGTWIWALGEHLDRHDLDSAPYREAVALTVDYLVASWQRPCYDWWEEHAEHVHISTLACIAAGFEAALRLHLISGERARRVEAELAAVHARILGDGVKDRHLIKWVGSTAVDGSLASAIAPLGVIDASSPIARRTIQVLEAHLTVDGGTHRYLGDTFFGGGQWPLLSCFLGLAHDAAGDRTRANELFDWAASTATADLDMPEQVDRHLIAPGMRQEWIDRWGPVATPLLWSHAMLLRLGIQLGRIDSHRLTAINEGNA</sequence>
<dbReference type="PANTHER" id="PTHR31616:SF0">
    <property type="entry name" value="GLUCAN 1,4-ALPHA-GLUCOSIDASE"/>
    <property type="match status" value="1"/>
</dbReference>
<proteinExistence type="predicted"/>
<dbReference type="SUPFAM" id="SSF48208">
    <property type="entry name" value="Six-hairpin glycosidases"/>
    <property type="match status" value="1"/>
</dbReference>
<gene>
    <name evidence="2" type="ORF">J0P97_10310</name>
</gene>
<dbReference type="PANTHER" id="PTHR31616">
    <property type="entry name" value="TREHALASE"/>
    <property type="match status" value="1"/>
</dbReference>
<dbReference type="InterPro" id="IPR011613">
    <property type="entry name" value="GH15-like"/>
</dbReference>
<evidence type="ECO:0000313" key="3">
    <source>
        <dbReference type="Proteomes" id="UP000740605"/>
    </source>
</evidence>
<organism evidence="2 3">
    <name type="scientific">Microbacterium flavum</name>
    <dbReference type="NCBI Taxonomy" id="415216"/>
    <lineage>
        <taxon>Bacteria</taxon>
        <taxon>Bacillati</taxon>
        <taxon>Actinomycetota</taxon>
        <taxon>Actinomycetes</taxon>
        <taxon>Micrococcales</taxon>
        <taxon>Microbacteriaceae</taxon>
        <taxon>Microbacterium</taxon>
    </lineage>
</organism>
<evidence type="ECO:0000313" key="2">
    <source>
        <dbReference type="EMBL" id="MBT8798464.1"/>
    </source>
</evidence>
<evidence type="ECO:0000259" key="1">
    <source>
        <dbReference type="Pfam" id="PF00723"/>
    </source>
</evidence>
<name>A0ABS5XVC3_9MICO</name>
<dbReference type="Proteomes" id="UP000740605">
    <property type="component" value="Unassembled WGS sequence"/>
</dbReference>
<dbReference type="InterPro" id="IPR012341">
    <property type="entry name" value="6hp_glycosidase-like_sf"/>
</dbReference>
<reference evidence="2 3" key="1">
    <citation type="submission" date="2021-03" db="EMBL/GenBank/DDBJ databases">
        <title>Microbacterium pauli sp. nov., isolated from microfiltered milk.</title>
        <authorList>
            <person name="Bellassi P."/>
            <person name="Fontana A."/>
            <person name="Callegari M.L."/>
            <person name="Lorenzo M."/>
            <person name="Cappa F."/>
        </authorList>
    </citation>
    <scope>NUCLEOTIDE SEQUENCE [LARGE SCALE GENOMIC DNA]</scope>
    <source>
        <strain evidence="2 3">DSM 18909</strain>
    </source>
</reference>
<comment type="caution">
    <text evidence="2">The sequence shown here is derived from an EMBL/GenBank/DDBJ whole genome shotgun (WGS) entry which is preliminary data.</text>
</comment>